<gene>
    <name evidence="1" type="ORF">KQX54_002174</name>
</gene>
<dbReference type="EMBL" id="JAHXZJ010000374">
    <property type="protein sequence ID" value="KAH0560160.1"/>
    <property type="molecule type" value="Genomic_DNA"/>
</dbReference>
<accession>A0AAV7IW25</accession>
<evidence type="ECO:0000313" key="2">
    <source>
        <dbReference type="Proteomes" id="UP000826195"/>
    </source>
</evidence>
<dbReference type="AlphaFoldDB" id="A0AAV7IW25"/>
<keyword evidence="2" id="KW-1185">Reference proteome</keyword>
<dbReference type="Proteomes" id="UP000826195">
    <property type="component" value="Unassembled WGS sequence"/>
</dbReference>
<organism evidence="1 2">
    <name type="scientific">Cotesia glomerata</name>
    <name type="common">Lepidopteran parasitic wasp</name>
    <name type="synonym">Apanteles glomeratus</name>
    <dbReference type="NCBI Taxonomy" id="32391"/>
    <lineage>
        <taxon>Eukaryota</taxon>
        <taxon>Metazoa</taxon>
        <taxon>Ecdysozoa</taxon>
        <taxon>Arthropoda</taxon>
        <taxon>Hexapoda</taxon>
        <taxon>Insecta</taxon>
        <taxon>Pterygota</taxon>
        <taxon>Neoptera</taxon>
        <taxon>Endopterygota</taxon>
        <taxon>Hymenoptera</taxon>
        <taxon>Apocrita</taxon>
        <taxon>Ichneumonoidea</taxon>
        <taxon>Braconidae</taxon>
        <taxon>Microgastrinae</taxon>
        <taxon>Cotesia</taxon>
    </lineage>
</organism>
<name>A0AAV7IW25_COTGL</name>
<protein>
    <submittedName>
        <fullName evidence="1">Uncharacterized protein</fullName>
    </submittedName>
</protein>
<evidence type="ECO:0000313" key="1">
    <source>
        <dbReference type="EMBL" id="KAH0560160.1"/>
    </source>
</evidence>
<proteinExistence type="predicted"/>
<reference evidence="1 2" key="1">
    <citation type="journal article" date="2021" name="J. Hered.">
        <title>A chromosome-level genome assembly of the parasitoid wasp, Cotesia glomerata (Hymenoptera: Braconidae).</title>
        <authorList>
            <person name="Pinto B.J."/>
            <person name="Weis J.J."/>
            <person name="Gamble T."/>
            <person name="Ode P.J."/>
            <person name="Paul R."/>
            <person name="Zaspel J.M."/>
        </authorList>
    </citation>
    <scope>NUCLEOTIDE SEQUENCE [LARGE SCALE GENOMIC DNA]</scope>
    <source>
        <strain evidence="1">CgM1</strain>
    </source>
</reference>
<comment type="caution">
    <text evidence="1">The sequence shown here is derived from an EMBL/GenBank/DDBJ whole genome shotgun (WGS) entry which is preliminary data.</text>
</comment>
<sequence length="142" mass="16050">MISVFTRGNRYEETAKEGFISSPPCWGVDSVQQTPSWWGLQQLRLLIPVTIEPSDGKHVAFWFKAVCLTIIKTKTSLKHLPASRKVWMPSDALTHNIDNPVLQYRGSGITSLSVAQPAPNVKGNEPSHEFCYVVDVFEFLFW</sequence>